<dbReference type="AlphaFoldDB" id="A0A218VQF9"/>
<proteinExistence type="predicted"/>
<reference evidence="2" key="1">
    <citation type="journal article" date="2017" name="Plant J.">
        <title>The pomegranate (Punica granatum L.) genome and the genomics of punicalagin biosynthesis.</title>
        <authorList>
            <person name="Qin G."/>
            <person name="Xu C."/>
            <person name="Ming R."/>
            <person name="Tang H."/>
            <person name="Guyot R."/>
            <person name="Kramer E.M."/>
            <person name="Hu Y."/>
            <person name="Yi X."/>
            <person name="Qi Y."/>
            <person name="Xu X."/>
            <person name="Gao Z."/>
            <person name="Pan H."/>
            <person name="Jian J."/>
            <person name="Tian Y."/>
            <person name="Yue Z."/>
            <person name="Xu Y."/>
        </authorList>
    </citation>
    <scope>NUCLEOTIDE SEQUENCE [LARGE SCALE GENOMIC DNA]</scope>
    <source>
        <strain evidence="2">cv. Dabenzi</strain>
    </source>
</reference>
<dbReference type="Proteomes" id="UP000197138">
    <property type="component" value="Unassembled WGS sequence"/>
</dbReference>
<comment type="caution">
    <text evidence="1">The sequence shown here is derived from an EMBL/GenBank/DDBJ whole genome shotgun (WGS) entry which is preliminary data.</text>
</comment>
<evidence type="ECO:0000313" key="2">
    <source>
        <dbReference type="Proteomes" id="UP000197138"/>
    </source>
</evidence>
<name>A0A218VQF9_PUNGR</name>
<dbReference type="EMBL" id="MTKT01006319">
    <property type="protein sequence ID" value="OWM62735.1"/>
    <property type="molecule type" value="Genomic_DNA"/>
</dbReference>
<gene>
    <name evidence="1" type="ORF">CDL15_Pgr020029</name>
</gene>
<sequence>MISAISLASSFVICWNTIISSNLLRSSGLKYCFNSFVTKLFIKSDYCLSSDPEQNAASAFASSYFPTPVGSEKDETGNGLIGILESNTSSTDSTANGFDRLVLSNNPFL</sequence>
<accession>A0A218VQF9</accession>
<protein>
    <submittedName>
        <fullName evidence="1">Uncharacterized protein</fullName>
    </submittedName>
</protein>
<organism evidence="1 2">
    <name type="scientific">Punica granatum</name>
    <name type="common">Pomegranate</name>
    <dbReference type="NCBI Taxonomy" id="22663"/>
    <lineage>
        <taxon>Eukaryota</taxon>
        <taxon>Viridiplantae</taxon>
        <taxon>Streptophyta</taxon>
        <taxon>Embryophyta</taxon>
        <taxon>Tracheophyta</taxon>
        <taxon>Spermatophyta</taxon>
        <taxon>Magnoliopsida</taxon>
        <taxon>eudicotyledons</taxon>
        <taxon>Gunneridae</taxon>
        <taxon>Pentapetalae</taxon>
        <taxon>rosids</taxon>
        <taxon>malvids</taxon>
        <taxon>Myrtales</taxon>
        <taxon>Lythraceae</taxon>
        <taxon>Punica</taxon>
    </lineage>
</organism>
<evidence type="ECO:0000313" key="1">
    <source>
        <dbReference type="EMBL" id="OWM62735.1"/>
    </source>
</evidence>